<organism evidence="9 10">
    <name type="scientific">Hymenobacter saemangeumensis</name>
    <dbReference type="NCBI Taxonomy" id="1084522"/>
    <lineage>
        <taxon>Bacteria</taxon>
        <taxon>Pseudomonadati</taxon>
        <taxon>Bacteroidota</taxon>
        <taxon>Cytophagia</taxon>
        <taxon>Cytophagales</taxon>
        <taxon>Hymenobacteraceae</taxon>
        <taxon>Hymenobacter</taxon>
    </lineage>
</organism>
<comment type="subcellular location">
    <subcellularLocation>
        <location evidence="6">Cytoplasm</location>
    </subcellularLocation>
</comment>
<keyword evidence="10" id="KW-1185">Reference proteome</keyword>
<name>A0ABP8IRR9_9BACT</name>
<evidence type="ECO:0000256" key="3">
    <source>
        <dbReference type="ARBA" id="ARBA00023015"/>
    </source>
</evidence>
<comment type="similarity">
    <text evidence="1 6">Belongs to the TACO1 family.</text>
</comment>
<keyword evidence="5 6" id="KW-0804">Transcription</keyword>
<dbReference type="Pfam" id="PF01709">
    <property type="entry name" value="Transcrip_reg"/>
    <property type="match status" value="1"/>
</dbReference>
<evidence type="ECO:0000256" key="5">
    <source>
        <dbReference type="ARBA" id="ARBA00023163"/>
    </source>
</evidence>
<dbReference type="InterPro" id="IPR002876">
    <property type="entry name" value="Transcrip_reg_TACO1-like"/>
</dbReference>
<dbReference type="InterPro" id="IPR048300">
    <property type="entry name" value="TACO1_YebC-like_2nd/3rd_dom"/>
</dbReference>
<dbReference type="SUPFAM" id="SSF75625">
    <property type="entry name" value="YebC-like"/>
    <property type="match status" value="1"/>
</dbReference>
<dbReference type="InterPro" id="IPR026564">
    <property type="entry name" value="Transcrip_reg_TACO1-like_dom3"/>
</dbReference>
<dbReference type="Gene3D" id="3.30.70.980">
    <property type="match status" value="2"/>
</dbReference>
<evidence type="ECO:0000259" key="8">
    <source>
        <dbReference type="Pfam" id="PF20772"/>
    </source>
</evidence>
<dbReference type="EMBL" id="BAABGZ010000080">
    <property type="protein sequence ID" value="GAA4369156.1"/>
    <property type="molecule type" value="Genomic_DNA"/>
</dbReference>
<sequence>MFTVEMGRAFEFRKGRKMKRWDRMSKDFTRIGKEIVMAVKESGSNPDTNSRLRTAIQNAKGVNMPKDRVEAAIKRATGKDEKDYQEVVYEGYGPHGVAIVVETATDNPTRTVSNVRMYFNRGNGALGTAGSSDYTFTRKGVFKLAAEGLDRDELELELIDFGAEDVYETQEEDEHGAEHAYIVVETAFTDFGQMQKAIESKGLNVVSATLQRVPNTTVTLTDEQAEEVEKLIEKFEEDDDVQAVYHTMG</sequence>
<protein>
    <recommendedName>
        <fullName evidence="6">Probable transcriptional regulatory protein GCM10023185_42540</fullName>
    </recommendedName>
</protein>
<feature type="domain" description="TACO1/YebC-like N-terminal" evidence="8">
    <location>
        <begin position="9"/>
        <end position="79"/>
    </location>
</feature>
<evidence type="ECO:0000313" key="10">
    <source>
        <dbReference type="Proteomes" id="UP001501153"/>
    </source>
</evidence>
<dbReference type="InterPro" id="IPR017856">
    <property type="entry name" value="Integrase-like_N"/>
</dbReference>
<keyword evidence="4 6" id="KW-0238">DNA-binding</keyword>
<feature type="domain" description="TACO1/YebC-like second and third" evidence="7">
    <location>
        <begin position="84"/>
        <end position="248"/>
    </location>
</feature>
<evidence type="ECO:0000256" key="1">
    <source>
        <dbReference type="ARBA" id="ARBA00008724"/>
    </source>
</evidence>
<dbReference type="Proteomes" id="UP001501153">
    <property type="component" value="Unassembled WGS sequence"/>
</dbReference>
<dbReference type="HAMAP" id="MF_00693">
    <property type="entry name" value="Transcrip_reg_TACO1"/>
    <property type="match status" value="1"/>
</dbReference>
<dbReference type="NCBIfam" id="NF009044">
    <property type="entry name" value="PRK12378.1"/>
    <property type="match status" value="1"/>
</dbReference>
<evidence type="ECO:0000313" key="9">
    <source>
        <dbReference type="EMBL" id="GAA4369156.1"/>
    </source>
</evidence>
<accession>A0ABP8IRR9</accession>
<dbReference type="PANTHER" id="PTHR12532">
    <property type="entry name" value="TRANSLATIONAL ACTIVATOR OF CYTOCHROME C OXIDASE 1"/>
    <property type="match status" value="1"/>
</dbReference>
<evidence type="ECO:0000256" key="2">
    <source>
        <dbReference type="ARBA" id="ARBA00022490"/>
    </source>
</evidence>
<keyword evidence="3 6" id="KW-0805">Transcription regulation</keyword>
<evidence type="ECO:0000259" key="7">
    <source>
        <dbReference type="Pfam" id="PF01709"/>
    </source>
</evidence>
<dbReference type="PANTHER" id="PTHR12532:SF6">
    <property type="entry name" value="TRANSCRIPTIONAL REGULATORY PROTEIN YEBC-RELATED"/>
    <property type="match status" value="1"/>
</dbReference>
<keyword evidence="2 6" id="KW-0963">Cytoplasm</keyword>
<reference evidence="10" key="1">
    <citation type="journal article" date="2019" name="Int. J. Syst. Evol. Microbiol.">
        <title>The Global Catalogue of Microorganisms (GCM) 10K type strain sequencing project: providing services to taxonomists for standard genome sequencing and annotation.</title>
        <authorList>
            <consortium name="The Broad Institute Genomics Platform"/>
            <consortium name="The Broad Institute Genome Sequencing Center for Infectious Disease"/>
            <person name="Wu L."/>
            <person name="Ma J."/>
        </authorList>
    </citation>
    <scope>NUCLEOTIDE SEQUENCE [LARGE SCALE GENOMIC DNA]</scope>
    <source>
        <strain evidence="10">JCM 17923</strain>
    </source>
</reference>
<dbReference type="InterPro" id="IPR049083">
    <property type="entry name" value="TACO1_YebC_N"/>
</dbReference>
<dbReference type="Pfam" id="PF20772">
    <property type="entry name" value="TACO1_YebC_N"/>
    <property type="match status" value="1"/>
</dbReference>
<evidence type="ECO:0000256" key="4">
    <source>
        <dbReference type="ARBA" id="ARBA00023125"/>
    </source>
</evidence>
<dbReference type="Gene3D" id="1.10.10.200">
    <property type="match status" value="1"/>
</dbReference>
<dbReference type="NCBIfam" id="TIGR01033">
    <property type="entry name" value="YebC/PmpR family DNA-binding transcriptional regulator"/>
    <property type="match status" value="1"/>
</dbReference>
<evidence type="ECO:0000256" key="6">
    <source>
        <dbReference type="HAMAP-Rule" id="MF_00693"/>
    </source>
</evidence>
<dbReference type="InterPro" id="IPR029072">
    <property type="entry name" value="YebC-like"/>
</dbReference>
<comment type="caution">
    <text evidence="9">The sequence shown here is derived from an EMBL/GenBank/DDBJ whole genome shotgun (WGS) entry which is preliminary data.</text>
</comment>
<dbReference type="GO" id="GO:0003677">
    <property type="term" value="F:DNA binding"/>
    <property type="evidence" value="ECO:0007669"/>
    <property type="project" value="UniProtKB-KW"/>
</dbReference>
<gene>
    <name evidence="9" type="ORF">GCM10023185_42540</name>
</gene>
<proteinExistence type="inferred from homology"/>